<organism evidence="2 3">
    <name type="scientific">Sphingomonas immobilis</name>
    <dbReference type="NCBI Taxonomy" id="3063997"/>
    <lineage>
        <taxon>Bacteria</taxon>
        <taxon>Pseudomonadati</taxon>
        <taxon>Pseudomonadota</taxon>
        <taxon>Alphaproteobacteria</taxon>
        <taxon>Sphingomonadales</taxon>
        <taxon>Sphingomonadaceae</taxon>
        <taxon>Sphingomonas</taxon>
    </lineage>
</organism>
<keyword evidence="3" id="KW-1185">Reference proteome</keyword>
<accession>A0ABT8ZWA4</accession>
<protein>
    <submittedName>
        <fullName evidence="2">Uncharacterized protein</fullName>
    </submittedName>
</protein>
<dbReference type="RefSeq" id="WP_304558968.1">
    <property type="nucleotide sequence ID" value="NZ_JAUQSZ010000001.1"/>
</dbReference>
<dbReference type="Proteomes" id="UP001176468">
    <property type="component" value="Unassembled WGS sequence"/>
</dbReference>
<sequence>MRMWLLAGVLATVAASAQEPAAAPLPAVPQLAPATVVARWTAEEARQGVAVDARYFYPMSNNRIGKYDKATGKRVAQWEGPRALYPHMNSCIVVARELVCAASNYPRVPMASAVEIFDTATLKHLRSVALPPLPGSLTWIERRGNDWWAGLANYPADHGGEAGHDHRWTTLVRLDAEFRPTGSWHFPDSVLAQFAPMSNSGGSWGDDGLLYVTGHDRPELYALRLPEAGTVLEHVATIPLPTGGQAFAWDRARPRILWSLDRQTRNVVESRIPPVAVR</sequence>
<dbReference type="EMBL" id="JAUQSZ010000001">
    <property type="protein sequence ID" value="MDO7840757.1"/>
    <property type="molecule type" value="Genomic_DNA"/>
</dbReference>
<evidence type="ECO:0000256" key="1">
    <source>
        <dbReference type="SAM" id="SignalP"/>
    </source>
</evidence>
<keyword evidence="1" id="KW-0732">Signal</keyword>
<dbReference type="InterPro" id="IPR011044">
    <property type="entry name" value="Quino_amine_DH_bsu"/>
</dbReference>
<dbReference type="SUPFAM" id="SSF50969">
    <property type="entry name" value="YVTN repeat-like/Quinoprotein amine dehydrogenase"/>
    <property type="match status" value="1"/>
</dbReference>
<evidence type="ECO:0000313" key="2">
    <source>
        <dbReference type="EMBL" id="MDO7840757.1"/>
    </source>
</evidence>
<feature type="chain" id="PRO_5046273190" evidence="1">
    <location>
        <begin position="18"/>
        <end position="278"/>
    </location>
</feature>
<name>A0ABT8ZWA4_9SPHN</name>
<evidence type="ECO:0000313" key="3">
    <source>
        <dbReference type="Proteomes" id="UP001176468"/>
    </source>
</evidence>
<gene>
    <name evidence="2" type="ORF">Q5H94_00320</name>
</gene>
<feature type="signal peptide" evidence="1">
    <location>
        <begin position="1"/>
        <end position="17"/>
    </location>
</feature>
<reference evidence="2" key="1">
    <citation type="submission" date="2023-07" db="EMBL/GenBank/DDBJ databases">
        <authorList>
            <person name="Kim M.K."/>
        </authorList>
    </citation>
    <scope>NUCLEOTIDE SEQUENCE</scope>
    <source>
        <strain evidence="2">CA1-15</strain>
    </source>
</reference>
<comment type="caution">
    <text evidence="2">The sequence shown here is derived from an EMBL/GenBank/DDBJ whole genome shotgun (WGS) entry which is preliminary data.</text>
</comment>
<proteinExistence type="predicted"/>